<feature type="region of interest" description="Disordered" evidence="2">
    <location>
        <begin position="215"/>
        <end position="234"/>
    </location>
</feature>
<dbReference type="InterPro" id="IPR000253">
    <property type="entry name" value="FHA_dom"/>
</dbReference>
<feature type="compositionally biased region" description="Low complexity" evidence="2">
    <location>
        <begin position="13"/>
        <end position="37"/>
    </location>
</feature>
<keyword evidence="5" id="KW-1185">Reference proteome</keyword>
<feature type="domain" description="FHA" evidence="3">
    <location>
        <begin position="232"/>
        <end position="281"/>
    </location>
</feature>
<evidence type="ECO:0000256" key="2">
    <source>
        <dbReference type="SAM" id="MobiDB-lite"/>
    </source>
</evidence>
<comment type="caution">
    <text evidence="4">The sequence shown here is derived from an EMBL/GenBank/DDBJ whole genome shotgun (WGS) entry which is preliminary data.</text>
</comment>
<dbReference type="SUPFAM" id="SSF49879">
    <property type="entry name" value="SMAD/FHA domain"/>
    <property type="match status" value="1"/>
</dbReference>
<feature type="compositionally biased region" description="Low complexity" evidence="2">
    <location>
        <begin position="167"/>
        <end position="202"/>
    </location>
</feature>
<dbReference type="InterPro" id="IPR050923">
    <property type="entry name" value="Cell_Proc_Reg/RNA_Proc"/>
</dbReference>
<dbReference type="PANTHER" id="PTHR23308">
    <property type="entry name" value="NUCLEAR INHIBITOR OF PROTEIN PHOSPHATASE-1"/>
    <property type="match status" value="1"/>
</dbReference>
<evidence type="ECO:0000259" key="3">
    <source>
        <dbReference type="PROSITE" id="PS50006"/>
    </source>
</evidence>
<dbReference type="PROSITE" id="PS50006">
    <property type="entry name" value="FHA_DOMAIN"/>
    <property type="match status" value="1"/>
</dbReference>
<evidence type="ECO:0000256" key="1">
    <source>
        <dbReference type="ARBA" id="ARBA00022553"/>
    </source>
</evidence>
<gene>
    <name evidence="4" type="ORF">ACFQDH_10285</name>
</gene>
<sequence>MSNPYDPSQPEYQQQWGQSPNPQQPGQGYDAGHAQGAPQPPPYEQDQQWGAPQGSQQWGPPQPEPPQPTQIDWSSAPPQADQAPWRGPAAFAPPAPAPQAPPAPEPQQFAPPAGHDQPWVSGGTAQTAQEVADQWHSSQEAQQGAAPQPFQASPAPVAEHYQAPAEQYQPPVADYQAPPQQQAPQQPAPPQQQQQWPSYDAPAQQDTSFNEAATVTTPAVQEPAAEPEPEALTIGRGRENSIVLDDMLVSRHHVRITADSDGLILEDLGSRNGTYVNGRRVERTHLSEGDRIGIGAATFEVRDGWLLNV</sequence>
<evidence type="ECO:0000313" key="4">
    <source>
        <dbReference type="EMBL" id="MFC6705642.1"/>
    </source>
</evidence>
<feature type="compositionally biased region" description="Polar residues" evidence="2">
    <location>
        <begin position="1"/>
        <end position="12"/>
    </location>
</feature>
<dbReference type="Proteomes" id="UP001596298">
    <property type="component" value="Unassembled WGS sequence"/>
</dbReference>
<dbReference type="Gene3D" id="2.60.200.20">
    <property type="match status" value="1"/>
</dbReference>
<feature type="compositionally biased region" description="Low complexity" evidence="2">
    <location>
        <begin position="45"/>
        <end position="59"/>
    </location>
</feature>
<accession>A0ABW2AFN7</accession>
<evidence type="ECO:0000313" key="5">
    <source>
        <dbReference type="Proteomes" id="UP001596298"/>
    </source>
</evidence>
<dbReference type="CDD" id="cd00060">
    <property type="entry name" value="FHA"/>
    <property type="match status" value="1"/>
</dbReference>
<dbReference type="Pfam" id="PF00498">
    <property type="entry name" value="FHA"/>
    <property type="match status" value="1"/>
</dbReference>
<dbReference type="EMBL" id="JBHSWH010000001">
    <property type="protein sequence ID" value="MFC6705642.1"/>
    <property type="molecule type" value="Genomic_DNA"/>
</dbReference>
<proteinExistence type="predicted"/>
<organism evidence="4 5">
    <name type="scientific">Flexivirga alba</name>
    <dbReference type="NCBI Taxonomy" id="702742"/>
    <lineage>
        <taxon>Bacteria</taxon>
        <taxon>Bacillati</taxon>
        <taxon>Actinomycetota</taxon>
        <taxon>Actinomycetes</taxon>
        <taxon>Micrococcales</taxon>
        <taxon>Dermacoccaceae</taxon>
        <taxon>Flexivirga</taxon>
    </lineage>
</organism>
<keyword evidence="1" id="KW-0597">Phosphoprotein</keyword>
<name>A0ABW2AFN7_9MICO</name>
<feature type="region of interest" description="Disordered" evidence="2">
    <location>
        <begin position="1"/>
        <end position="204"/>
    </location>
</feature>
<dbReference type="RefSeq" id="WP_382400963.1">
    <property type="nucleotide sequence ID" value="NZ_JBHSWH010000001.1"/>
</dbReference>
<feature type="compositionally biased region" description="Pro residues" evidence="2">
    <location>
        <begin position="91"/>
        <end position="105"/>
    </location>
</feature>
<reference evidence="5" key="1">
    <citation type="journal article" date="2019" name="Int. J. Syst. Evol. Microbiol.">
        <title>The Global Catalogue of Microorganisms (GCM) 10K type strain sequencing project: providing services to taxonomists for standard genome sequencing and annotation.</title>
        <authorList>
            <consortium name="The Broad Institute Genomics Platform"/>
            <consortium name="The Broad Institute Genome Sequencing Center for Infectious Disease"/>
            <person name="Wu L."/>
            <person name="Ma J."/>
        </authorList>
    </citation>
    <scope>NUCLEOTIDE SEQUENCE [LARGE SCALE GENOMIC DNA]</scope>
    <source>
        <strain evidence="5">CCUG 58127</strain>
    </source>
</reference>
<feature type="compositionally biased region" description="Low complexity" evidence="2">
    <location>
        <begin position="137"/>
        <end position="156"/>
    </location>
</feature>
<dbReference type="SMART" id="SM00240">
    <property type="entry name" value="FHA"/>
    <property type="match status" value="1"/>
</dbReference>
<protein>
    <submittedName>
        <fullName evidence="4">FHA domain-containing protein</fullName>
    </submittedName>
</protein>
<dbReference type="InterPro" id="IPR008984">
    <property type="entry name" value="SMAD_FHA_dom_sf"/>
</dbReference>